<evidence type="ECO:0000313" key="1">
    <source>
        <dbReference type="EMBL" id="KAL2737574.1"/>
    </source>
</evidence>
<sequence>MAKKRGRVTLMAQVYLDTVMANRHEGIGFISESTCLVRFNEYCDIADNNNKSYAAFKYIGPI</sequence>
<organism evidence="1 2">
    <name type="scientific">Vespula maculifrons</name>
    <name type="common">Eastern yellow jacket</name>
    <name type="synonym">Wasp</name>
    <dbReference type="NCBI Taxonomy" id="7453"/>
    <lineage>
        <taxon>Eukaryota</taxon>
        <taxon>Metazoa</taxon>
        <taxon>Ecdysozoa</taxon>
        <taxon>Arthropoda</taxon>
        <taxon>Hexapoda</taxon>
        <taxon>Insecta</taxon>
        <taxon>Pterygota</taxon>
        <taxon>Neoptera</taxon>
        <taxon>Endopterygota</taxon>
        <taxon>Hymenoptera</taxon>
        <taxon>Apocrita</taxon>
        <taxon>Aculeata</taxon>
        <taxon>Vespoidea</taxon>
        <taxon>Vespidae</taxon>
        <taxon>Vespinae</taxon>
        <taxon>Vespula</taxon>
    </lineage>
</organism>
<dbReference type="Proteomes" id="UP001607303">
    <property type="component" value="Unassembled WGS sequence"/>
</dbReference>
<comment type="caution">
    <text evidence="1">The sequence shown here is derived from an EMBL/GenBank/DDBJ whole genome shotgun (WGS) entry which is preliminary data.</text>
</comment>
<dbReference type="AlphaFoldDB" id="A0ABD2BXR4"/>
<protein>
    <submittedName>
        <fullName evidence="1">Uncharacterized protein</fullName>
    </submittedName>
</protein>
<keyword evidence="2" id="KW-1185">Reference proteome</keyword>
<gene>
    <name evidence="1" type="ORF">V1477_012530</name>
</gene>
<dbReference type="EMBL" id="JAYRBN010000065">
    <property type="protein sequence ID" value="KAL2737574.1"/>
    <property type="molecule type" value="Genomic_DNA"/>
</dbReference>
<proteinExistence type="predicted"/>
<evidence type="ECO:0000313" key="2">
    <source>
        <dbReference type="Proteomes" id="UP001607303"/>
    </source>
</evidence>
<accession>A0ABD2BXR4</accession>
<reference evidence="1 2" key="1">
    <citation type="journal article" date="2024" name="Ann. Entomol. Soc. Am.">
        <title>Genomic analyses of the southern and eastern yellowjacket wasps (Hymenoptera: Vespidae) reveal evolutionary signatures of social life.</title>
        <authorList>
            <person name="Catto M.A."/>
            <person name="Caine P.B."/>
            <person name="Orr S.E."/>
            <person name="Hunt B.G."/>
            <person name="Goodisman M.A.D."/>
        </authorList>
    </citation>
    <scope>NUCLEOTIDE SEQUENCE [LARGE SCALE GENOMIC DNA]</scope>
    <source>
        <strain evidence="1">232</strain>
        <tissue evidence="1">Head and thorax</tissue>
    </source>
</reference>
<name>A0ABD2BXR4_VESMC</name>